<dbReference type="SUPFAM" id="SSF53335">
    <property type="entry name" value="S-adenosyl-L-methionine-dependent methyltransferases"/>
    <property type="match status" value="1"/>
</dbReference>
<evidence type="ECO:0000313" key="2">
    <source>
        <dbReference type="Proteomes" id="UP001219525"/>
    </source>
</evidence>
<gene>
    <name evidence="1" type="ORF">GGX14DRAFT_666367</name>
</gene>
<reference evidence="1" key="1">
    <citation type="submission" date="2023-03" db="EMBL/GenBank/DDBJ databases">
        <title>Massive genome expansion in bonnet fungi (Mycena s.s.) driven by repeated elements and novel gene families across ecological guilds.</title>
        <authorList>
            <consortium name="Lawrence Berkeley National Laboratory"/>
            <person name="Harder C.B."/>
            <person name="Miyauchi S."/>
            <person name="Viragh M."/>
            <person name="Kuo A."/>
            <person name="Thoen E."/>
            <person name="Andreopoulos B."/>
            <person name="Lu D."/>
            <person name="Skrede I."/>
            <person name="Drula E."/>
            <person name="Henrissat B."/>
            <person name="Morin E."/>
            <person name="Kohler A."/>
            <person name="Barry K."/>
            <person name="LaButti K."/>
            <person name="Morin E."/>
            <person name="Salamov A."/>
            <person name="Lipzen A."/>
            <person name="Mereny Z."/>
            <person name="Hegedus B."/>
            <person name="Baldrian P."/>
            <person name="Stursova M."/>
            <person name="Weitz H."/>
            <person name="Taylor A."/>
            <person name="Grigoriev I.V."/>
            <person name="Nagy L.G."/>
            <person name="Martin F."/>
            <person name="Kauserud H."/>
        </authorList>
    </citation>
    <scope>NUCLEOTIDE SEQUENCE</scope>
    <source>
        <strain evidence="1">9144</strain>
    </source>
</reference>
<comment type="caution">
    <text evidence="1">The sequence shown here is derived from an EMBL/GenBank/DDBJ whole genome shotgun (WGS) entry which is preliminary data.</text>
</comment>
<name>A0AAD6UZM7_9AGAR</name>
<dbReference type="AlphaFoldDB" id="A0AAD6UZM7"/>
<sequence>MIPVWLNGYRLTLQHNCLKRLFNDRLIWAPVDLEESGKVLDSGTGTGGLLSVVGCWISPHPSRLTVRCCLSASTFRRAYLPPTPQKTSNFVWDRFRGFATPRRLKRHVSLVNQRYFIRPSEWPVALREICRVLRPGGWGQLGEAHMYIEGVTPDKPCVERLVSVTRRFTPQDTQPTHGPA</sequence>
<organism evidence="1 2">
    <name type="scientific">Mycena pura</name>
    <dbReference type="NCBI Taxonomy" id="153505"/>
    <lineage>
        <taxon>Eukaryota</taxon>
        <taxon>Fungi</taxon>
        <taxon>Dikarya</taxon>
        <taxon>Basidiomycota</taxon>
        <taxon>Agaricomycotina</taxon>
        <taxon>Agaricomycetes</taxon>
        <taxon>Agaricomycetidae</taxon>
        <taxon>Agaricales</taxon>
        <taxon>Marasmiineae</taxon>
        <taxon>Mycenaceae</taxon>
        <taxon>Mycena</taxon>
    </lineage>
</organism>
<accession>A0AAD6UZM7</accession>
<proteinExistence type="predicted"/>
<protein>
    <submittedName>
        <fullName evidence="1">Uncharacterized protein</fullName>
    </submittedName>
</protein>
<dbReference type="EMBL" id="JARJCW010000073">
    <property type="protein sequence ID" value="KAJ7198269.1"/>
    <property type="molecule type" value="Genomic_DNA"/>
</dbReference>
<dbReference type="Proteomes" id="UP001219525">
    <property type="component" value="Unassembled WGS sequence"/>
</dbReference>
<keyword evidence="2" id="KW-1185">Reference proteome</keyword>
<evidence type="ECO:0000313" key="1">
    <source>
        <dbReference type="EMBL" id="KAJ7198269.1"/>
    </source>
</evidence>
<dbReference type="InterPro" id="IPR029063">
    <property type="entry name" value="SAM-dependent_MTases_sf"/>
</dbReference>